<dbReference type="AlphaFoldDB" id="A0A246BC86"/>
<proteinExistence type="predicted"/>
<reference evidence="1 2" key="1">
    <citation type="submission" date="2014-01" db="EMBL/GenBank/DDBJ databases">
        <authorList>
            <consortium name="Genome Consortium for Active Teaching"/>
            <person name="Sontag T.C."/>
            <person name="Newman J.D."/>
        </authorList>
    </citation>
    <scope>NUCLEOTIDE SEQUENCE [LARGE SCALE GENOMIC DNA]</scope>
    <source>
        <strain evidence="1 2">DSM 19056</strain>
    </source>
</reference>
<gene>
    <name evidence="1" type="ORF">AP75_02055</name>
</gene>
<reference evidence="1 2" key="2">
    <citation type="submission" date="2017-05" db="EMBL/GenBank/DDBJ databases">
        <title>Genome of Chryseobacterium haifense.</title>
        <authorList>
            <person name="Newman J.D."/>
        </authorList>
    </citation>
    <scope>NUCLEOTIDE SEQUENCE [LARGE SCALE GENOMIC DNA]</scope>
    <source>
        <strain evidence="1 2">DSM 19056</strain>
    </source>
</reference>
<dbReference type="EMBL" id="JASZ02000002">
    <property type="protein sequence ID" value="OWK99293.1"/>
    <property type="molecule type" value="Genomic_DNA"/>
</dbReference>
<dbReference type="RefSeq" id="WP_088263488.1">
    <property type="nucleotide sequence ID" value="NZ_JASZ02000002.1"/>
</dbReference>
<organism evidence="1 2">
    <name type="scientific">Kaistella haifensis DSM 19056</name>
    <dbReference type="NCBI Taxonomy" id="1450526"/>
    <lineage>
        <taxon>Bacteria</taxon>
        <taxon>Pseudomonadati</taxon>
        <taxon>Bacteroidota</taxon>
        <taxon>Flavobacteriia</taxon>
        <taxon>Flavobacteriales</taxon>
        <taxon>Weeksellaceae</taxon>
        <taxon>Chryseobacterium group</taxon>
        <taxon>Kaistella</taxon>
    </lineage>
</organism>
<accession>A0A246BC86</accession>
<name>A0A246BC86_9FLAO</name>
<evidence type="ECO:0000313" key="1">
    <source>
        <dbReference type="EMBL" id="OWK99293.1"/>
    </source>
</evidence>
<evidence type="ECO:0000313" key="2">
    <source>
        <dbReference type="Proteomes" id="UP000197587"/>
    </source>
</evidence>
<sequence length="184" mass="20324">MAKCGEKCEIEKHKNNPLMLFNSAIFCKLAVLKKHSLCLVEIELSVPFSPHFANTFSVIGNDIKITKSDAKLKKNKNKFCSLKDFLLIYQLNIKLLIYMKKLLLTVALGGITLVSASTGKVVKKVTTTAPKKIETKIIKKKTASADWSCVRVSYDCGTTGWACGGSTLEIIMNAWDAYDIACPN</sequence>
<comment type="caution">
    <text evidence="1">The sequence shown here is derived from an EMBL/GenBank/DDBJ whole genome shotgun (WGS) entry which is preliminary data.</text>
</comment>
<protein>
    <submittedName>
        <fullName evidence="1">Uncharacterized protein</fullName>
    </submittedName>
</protein>
<keyword evidence="2" id="KW-1185">Reference proteome</keyword>
<dbReference type="Proteomes" id="UP000197587">
    <property type="component" value="Unassembled WGS sequence"/>
</dbReference>